<protein>
    <submittedName>
        <fullName evidence="2">Small subunit processome component 20</fullName>
    </submittedName>
</protein>
<evidence type="ECO:0000313" key="2">
    <source>
        <dbReference type="EMBL" id="KFP82734.1"/>
    </source>
</evidence>
<reference evidence="2 3" key="1">
    <citation type="submission" date="2014-04" db="EMBL/GenBank/DDBJ databases">
        <title>Genome evolution of avian class.</title>
        <authorList>
            <person name="Zhang G."/>
            <person name="Li C."/>
        </authorList>
    </citation>
    <scope>NUCLEOTIDE SEQUENCE [LARGE SCALE GENOMIC DNA]</scope>
    <source>
        <strain evidence="2">BGI_N311</strain>
    </source>
</reference>
<dbReference type="GO" id="GO:0030686">
    <property type="term" value="C:90S preribosome"/>
    <property type="evidence" value="ECO:0007669"/>
    <property type="project" value="TreeGrafter"/>
</dbReference>
<dbReference type="InterPro" id="IPR052575">
    <property type="entry name" value="SSU_processome_comp_20"/>
</dbReference>
<dbReference type="Pfam" id="PF23099">
    <property type="entry name" value="UTP20_C"/>
    <property type="match status" value="1"/>
</dbReference>
<dbReference type="EMBL" id="KL374405">
    <property type="protein sequence ID" value="KFP82734.1"/>
    <property type="molecule type" value="Genomic_DNA"/>
</dbReference>
<evidence type="ECO:0000259" key="1">
    <source>
        <dbReference type="Pfam" id="PF23099"/>
    </source>
</evidence>
<evidence type="ECO:0000313" key="3">
    <source>
        <dbReference type="Proteomes" id="UP000054244"/>
    </source>
</evidence>
<dbReference type="PANTHER" id="PTHR17695:SF11">
    <property type="entry name" value="SMALL SUBUNIT PROCESSOME COMPONENT 20 HOMOLOG"/>
    <property type="match status" value="1"/>
</dbReference>
<dbReference type="PANTHER" id="PTHR17695">
    <property type="entry name" value="SMALL SUBUNIT PROCESSOME COMPONENT 20 HOMOLOG"/>
    <property type="match status" value="1"/>
</dbReference>
<feature type="non-terminal residue" evidence="2">
    <location>
        <position position="139"/>
    </location>
</feature>
<proteinExistence type="predicted"/>
<sequence length="139" mass="16093">IFKFLGAISVDLGKDRIEPYLPTILTPLYRELNSNYAEQDPTLKNLSQEIIELLKKLVGLEAFSLAFSSVQKQAHQKRAMRKKQRALQTVANPDIAARRKLKRHKNKAETRKRKIEFLRPAYKAKRPRSHALKDLAMVE</sequence>
<name>A0A091N1J3_APAVI</name>
<dbReference type="InterPro" id="IPR057525">
    <property type="entry name" value="UTP20_C"/>
</dbReference>
<keyword evidence="3" id="KW-1185">Reference proteome</keyword>
<feature type="domain" description="U3 small nucleolar RNA-associated protein 20 C-terminal" evidence="1">
    <location>
        <begin position="1"/>
        <end position="116"/>
    </location>
</feature>
<dbReference type="AlphaFoldDB" id="A0A091N1J3"/>
<accession>A0A091N1J3</accession>
<feature type="non-terminal residue" evidence="2">
    <location>
        <position position="1"/>
    </location>
</feature>
<dbReference type="Proteomes" id="UP000054244">
    <property type="component" value="Unassembled WGS sequence"/>
</dbReference>
<gene>
    <name evidence="2" type="ORF">N311_08847</name>
</gene>
<organism evidence="2 3">
    <name type="scientific">Apaloderma vittatum</name>
    <name type="common">Bar-tailed trogon</name>
    <dbReference type="NCBI Taxonomy" id="57397"/>
    <lineage>
        <taxon>Eukaryota</taxon>
        <taxon>Metazoa</taxon>
        <taxon>Chordata</taxon>
        <taxon>Craniata</taxon>
        <taxon>Vertebrata</taxon>
        <taxon>Euteleostomi</taxon>
        <taxon>Archelosauria</taxon>
        <taxon>Archosauria</taxon>
        <taxon>Dinosauria</taxon>
        <taxon>Saurischia</taxon>
        <taxon>Theropoda</taxon>
        <taxon>Coelurosauria</taxon>
        <taxon>Aves</taxon>
        <taxon>Neognathae</taxon>
        <taxon>Neoaves</taxon>
        <taxon>Telluraves</taxon>
        <taxon>Coraciimorphae</taxon>
        <taxon>Trogoniformes</taxon>
        <taxon>Trogonidae</taxon>
        <taxon>Apaloderma</taxon>
    </lineage>
</organism>
<dbReference type="GO" id="GO:0032040">
    <property type="term" value="C:small-subunit processome"/>
    <property type="evidence" value="ECO:0007669"/>
    <property type="project" value="TreeGrafter"/>
</dbReference>